<keyword evidence="1" id="KW-0233">DNA recombination</keyword>
<dbReference type="InterPro" id="IPR013762">
    <property type="entry name" value="Integrase-like_cat_sf"/>
</dbReference>
<accession>A0ABX8GT43</accession>
<dbReference type="PANTHER" id="PTHR30349">
    <property type="entry name" value="PHAGE INTEGRASE-RELATED"/>
    <property type="match status" value="1"/>
</dbReference>
<dbReference type="InterPro" id="IPR011010">
    <property type="entry name" value="DNA_brk_join_enz"/>
</dbReference>
<evidence type="ECO:0000259" key="2">
    <source>
        <dbReference type="PROSITE" id="PS51898"/>
    </source>
</evidence>
<organism evidence="3 4">
    <name type="scientific">Flammeovirga kamogawensis</name>
    <dbReference type="NCBI Taxonomy" id="373891"/>
    <lineage>
        <taxon>Bacteria</taxon>
        <taxon>Pseudomonadati</taxon>
        <taxon>Bacteroidota</taxon>
        <taxon>Cytophagia</taxon>
        <taxon>Cytophagales</taxon>
        <taxon>Flammeovirgaceae</taxon>
        <taxon>Flammeovirga</taxon>
    </lineage>
</organism>
<feature type="domain" description="Tyr recombinase" evidence="2">
    <location>
        <begin position="188"/>
        <end position="357"/>
    </location>
</feature>
<evidence type="ECO:0000313" key="4">
    <source>
        <dbReference type="Proteomes" id="UP000682802"/>
    </source>
</evidence>
<keyword evidence="4" id="KW-1185">Reference proteome</keyword>
<dbReference type="Pfam" id="PF00589">
    <property type="entry name" value="Phage_integrase"/>
    <property type="match status" value="1"/>
</dbReference>
<dbReference type="Proteomes" id="UP000682802">
    <property type="component" value="Chromosome 1"/>
</dbReference>
<dbReference type="PROSITE" id="PS51898">
    <property type="entry name" value="TYR_RECOMBINASE"/>
    <property type="match status" value="1"/>
</dbReference>
<sequence length="361" mass="42990">MKIAIRNYRSRSKKKANSNRLFLYLDFYHFGVRKKESLNAFVHKVVKNKEEKDHNKRIIEYVKRVRAERLLEIQNDPQNLFVHERRKQFVVPTLEVYIKERKGGDNWTSMFKKVKKHLASNLTFENFSHRHINDFRQKLLDAEAINQDTASAYFNLMMIFCREKVEDGVLSSSKMKLSRVKNIPNQKKIQPYLLKEEVTQLVKTDFQDQNFKNYCMFSVFSGLRGGDIRDLRWTDIEGQHLLKTQNKTNNDVFIPKNKMVNQILEYQKKLNGQQEFIFDVPASFMGRKKLLNDFLQRAGIERRITFHSFRRTFGTLLHASGNDLYTIKEMLGHQNIANTERYVYFMNDKKEEASRSLDQFM</sequence>
<dbReference type="InterPro" id="IPR002104">
    <property type="entry name" value="Integrase_catalytic"/>
</dbReference>
<proteinExistence type="predicted"/>
<gene>
    <name evidence="3" type="ORF">KM029_15420</name>
</gene>
<reference evidence="3 4" key="1">
    <citation type="submission" date="2021-05" db="EMBL/GenBank/DDBJ databases">
        <title>Comparative genomic studies on the polysaccharide-degrading batcterial strains of the Flammeovirga genus.</title>
        <authorList>
            <person name="Zewei F."/>
            <person name="Zheng Z."/>
            <person name="Yu L."/>
            <person name="Ruyue G."/>
            <person name="Yanhong M."/>
            <person name="Yuanyuan C."/>
            <person name="Jingyan G."/>
            <person name="Wenjun H."/>
        </authorList>
    </citation>
    <scope>NUCLEOTIDE SEQUENCE [LARGE SCALE GENOMIC DNA]</scope>
    <source>
        <strain evidence="3 4">YS10</strain>
    </source>
</reference>
<dbReference type="SUPFAM" id="SSF56349">
    <property type="entry name" value="DNA breaking-rejoining enzymes"/>
    <property type="match status" value="1"/>
</dbReference>
<evidence type="ECO:0000256" key="1">
    <source>
        <dbReference type="ARBA" id="ARBA00023172"/>
    </source>
</evidence>
<dbReference type="RefSeq" id="WP_144074092.1">
    <property type="nucleotide sequence ID" value="NZ_CP076128.1"/>
</dbReference>
<evidence type="ECO:0000313" key="3">
    <source>
        <dbReference type="EMBL" id="QWG06686.1"/>
    </source>
</evidence>
<name>A0ABX8GT43_9BACT</name>
<dbReference type="Gene3D" id="1.10.443.10">
    <property type="entry name" value="Intergrase catalytic core"/>
    <property type="match status" value="1"/>
</dbReference>
<dbReference type="EMBL" id="CP076128">
    <property type="protein sequence ID" value="QWG06686.1"/>
    <property type="molecule type" value="Genomic_DNA"/>
</dbReference>
<dbReference type="InterPro" id="IPR050090">
    <property type="entry name" value="Tyrosine_recombinase_XerCD"/>
</dbReference>
<protein>
    <submittedName>
        <fullName evidence="3">Tyrosine-type recombinase/integrase</fullName>
    </submittedName>
</protein>